<organism evidence="1 2">
    <name type="scientific">Granulicella sibirica</name>
    <dbReference type="NCBI Taxonomy" id="2479048"/>
    <lineage>
        <taxon>Bacteria</taxon>
        <taxon>Pseudomonadati</taxon>
        <taxon>Acidobacteriota</taxon>
        <taxon>Terriglobia</taxon>
        <taxon>Terriglobales</taxon>
        <taxon>Acidobacteriaceae</taxon>
        <taxon>Granulicella</taxon>
    </lineage>
</organism>
<comment type="caution">
    <text evidence="1">The sequence shown here is derived from an EMBL/GenBank/DDBJ whole genome shotgun (WGS) entry which is preliminary data.</text>
</comment>
<accession>A0A4Q0SUC3</accession>
<gene>
    <name evidence="1" type="ORF">GRAN_4603</name>
</gene>
<reference evidence="1 2" key="1">
    <citation type="submission" date="2018-11" db="EMBL/GenBank/DDBJ databases">
        <authorList>
            <person name="Mardanov A.V."/>
            <person name="Ravin N.V."/>
            <person name="Dedysh S.N."/>
        </authorList>
    </citation>
    <scope>NUCLEOTIDE SEQUENCE [LARGE SCALE GENOMIC DNA]</scope>
    <source>
        <strain evidence="1 2">AF10</strain>
    </source>
</reference>
<keyword evidence="2" id="KW-1185">Reference proteome</keyword>
<dbReference type="EMBL" id="RDSM01000004">
    <property type="protein sequence ID" value="RXH54307.1"/>
    <property type="molecule type" value="Genomic_DNA"/>
</dbReference>
<evidence type="ECO:0000313" key="1">
    <source>
        <dbReference type="EMBL" id="RXH54307.1"/>
    </source>
</evidence>
<protein>
    <submittedName>
        <fullName evidence="1">Uncharacterized protein</fullName>
    </submittedName>
</protein>
<evidence type="ECO:0000313" key="2">
    <source>
        <dbReference type="Proteomes" id="UP000289437"/>
    </source>
</evidence>
<dbReference type="Proteomes" id="UP000289437">
    <property type="component" value="Unassembled WGS sequence"/>
</dbReference>
<dbReference type="AlphaFoldDB" id="A0A4Q0SUC3"/>
<name>A0A4Q0SUC3_9BACT</name>
<reference evidence="2" key="2">
    <citation type="submission" date="2019-02" db="EMBL/GenBank/DDBJ databases">
        <title>Granulicella sibirica sp. nov., a psychrotolerant acidobacterium isolated from an organic soil layer in forested tundra, West Siberia.</title>
        <authorList>
            <person name="Oshkin I.Y."/>
            <person name="Kulichevskaya I.S."/>
            <person name="Rijpstra W.I.C."/>
            <person name="Sinninghe Damste J.S."/>
            <person name="Rakitin A.L."/>
            <person name="Ravin N.V."/>
            <person name="Dedysh S.N."/>
        </authorList>
    </citation>
    <scope>NUCLEOTIDE SEQUENCE [LARGE SCALE GENOMIC DNA]</scope>
    <source>
        <strain evidence="2">AF10</strain>
    </source>
</reference>
<sequence>MEQYASDGFDRDVSSMVRSSGVSFRPALRFSQEAVSFRLLAALTSTYAR</sequence>
<proteinExistence type="predicted"/>